<dbReference type="InterPro" id="IPR000358">
    <property type="entry name" value="RNR_small_fam"/>
</dbReference>
<evidence type="ECO:0000256" key="3">
    <source>
        <dbReference type="ARBA" id="ARBA00012274"/>
    </source>
</evidence>
<dbReference type="SUPFAM" id="SSF47240">
    <property type="entry name" value="Ferritin-like"/>
    <property type="match status" value="1"/>
</dbReference>
<dbReference type="PANTHER" id="PTHR23409:SF18">
    <property type="entry name" value="RIBONUCLEOSIDE-DIPHOSPHATE REDUCTASE SUBUNIT M2"/>
    <property type="match status" value="1"/>
</dbReference>
<protein>
    <recommendedName>
        <fullName evidence="3">ribonucleoside-diphosphate reductase</fullName>
        <ecNumber evidence="3">1.17.4.1</ecNumber>
    </recommendedName>
</protein>
<dbReference type="Pfam" id="PF00268">
    <property type="entry name" value="Ribonuc_red_sm"/>
    <property type="match status" value="1"/>
</dbReference>
<comment type="cofactor">
    <cofactor evidence="1">
        <name>Fe cation</name>
        <dbReference type="ChEBI" id="CHEBI:24875"/>
    </cofactor>
</comment>
<dbReference type="EMBL" id="OU342829">
    <property type="protein sequence ID" value="CAG7579770.1"/>
    <property type="molecule type" value="Genomic_DNA"/>
</dbReference>
<dbReference type="NCBIfam" id="NF006576">
    <property type="entry name" value="PRK09101.1"/>
    <property type="match status" value="1"/>
</dbReference>
<comment type="similarity">
    <text evidence="2">Belongs to the ribonucleoside diphosphate reductase small chain family.</text>
</comment>
<evidence type="ECO:0000256" key="2">
    <source>
        <dbReference type="ARBA" id="ARBA00009303"/>
    </source>
</evidence>
<dbReference type="CDD" id="cd01049">
    <property type="entry name" value="RNRR2"/>
    <property type="match status" value="1"/>
</dbReference>
<proteinExistence type="inferred from homology"/>
<evidence type="ECO:0000256" key="1">
    <source>
        <dbReference type="ARBA" id="ARBA00001962"/>
    </source>
</evidence>
<dbReference type="EC" id="1.17.4.1" evidence="3"/>
<sequence length="362" mass="42357">MSKDKKTIINLDNSVDFTQEPMFFGKSLNLQRYDKFRYEKIFTFFKTQLGFFWRPEEVNIAGKERNDFESLTEHQKFIFTKNLGYQILLDSVQGRGISHLLEDCSSPEIEAFAKTWEFSETIHSYSYTYIIKNVYPDASEIFDSVLSDPEIIKRTSSVTKYYDDLINKIDGDSEDDKKKKLYLTLMSINILEGIRFYVSFACSYSFAENKKMEGNAKIISLINRDENLHLGFTQTVLRLMRDEKSEGFQHIVKECEPIVYQMFEDAAKEEMDWADYLFEGGSMLGLNAEILKRYMKFLTNKRMKSLKLEPIFDSIQNPINWIDNWTESKSVQVAPQESEIESYVIGSFDQDIDDSDFGDFDI</sequence>
<reference evidence="6" key="1">
    <citation type="submission" date="2021-06" db="EMBL/GenBank/DDBJ databases">
        <authorList>
            <person name="Gannon L."/>
            <person name="Redgwell R T."/>
            <person name="Michniewski S."/>
            <person name="Harrison D C."/>
            <person name="Millard A."/>
        </authorList>
    </citation>
    <scope>NUCLEOTIDE SEQUENCE</scope>
</reference>
<keyword evidence="4" id="KW-0560">Oxidoreductase</keyword>
<dbReference type="Gene3D" id="1.10.620.20">
    <property type="entry name" value="Ribonucleotide Reductase, subunit A"/>
    <property type="match status" value="1"/>
</dbReference>
<keyword evidence="5" id="KW-0408">Iron</keyword>
<gene>
    <name evidence="6" type="primary">nrdB</name>
    <name evidence="6" type="ORF">SLAVMIC_00085</name>
</gene>
<evidence type="ECO:0000313" key="6">
    <source>
        <dbReference type="EMBL" id="CAG7579770.1"/>
    </source>
</evidence>
<dbReference type="InterPro" id="IPR033909">
    <property type="entry name" value="RNR_small"/>
</dbReference>
<accession>A0A8D9CDH4</accession>
<dbReference type="PROSITE" id="PS00368">
    <property type="entry name" value="RIBORED_SMALL"/>
    <property type="match status" value="1"/>
</dbReference>
<dbReference type="GO" id="GO:0009263">
    <property type="term" value="P:deoxyribonucleotide biosynthetic process"/>
    <property type="evidence" value="ECO:0007669"/>
    <property type="project" value="InterPro"/>
</dbReference>
<evidence type="ECO:0000256" key="4">
    <source>
        <dbReference type="ARBA" id="ARBA00023002"/>
    </source>
</evidence>
<dbReference type="GO" id="GO:0004748">
    <property type="term" value="F:ribonucleoside-diphosphate reductase activity, thioredoxin disulfide as acceptor"/>
    <property type="evidence" value="ECO:0007669"/>
    <property type="project" value="UniProtKB-EC"/>
</dbReference>
<dbReference type="InterPro" id="IPR012348">
    <property type="entry name" value="RNR-like"/>
</dbReference>
<name>A0A8D9CDH4_9VIRU</name>
<dbReference type="InterPro" id="IPR030475">
    <property type="entry name" value="RNR_small_AS"/>
</dbReference>
<evidence type="ECO:0000256" key="5">
    <source>
        <dbReference type="ARBA" id="ARBA00023004"/>
    </source>
</evidence>
<dbReference type="InterPro" id="IPR009078">
    <property type="entry name" value="Ferritin-like_SF"/>
</dbReference>
<organism evidence="6">
    <name type="scientific">uncultured marine phage</name>
    <dbReference type="NCBI Taxonomy" id="707152"/>
    <lineage>
        <taxon>Viruses</taxon>
        <taxon>environmental samples</taxon>
    </lineage>
</organism>
<dbReference type="PANTHER" id="PTHR23409">
    <property type="entry name" value="RIBONUCLEOSIDE-DIPHOSPHATE REDUCTASE SMALL CHAIN"/>
    <property type="match status" value="1"/>
</dbReference>
<dbReference type="UniPathway" id="UPA00326"/>